<feature type="domain" description="Penicillin-binding protein transpeptidase" evidence="29">
    <location>
        <begin position="488"/>
        <end position="732"/>
    </location>
</feature>
<evidence type="ECO:0000256" key="26">
    <source>
        <dbReference type="PIRSR" id="PIRSR002799-1"/>
    </source>
</evidence>
<dbReference type="UniPathway" id="UPA00219"/>
<dbReference type="InterPro" id="IPR036950">
    <property type="entry name" value="PBP_transglycosylase"/>
</dbReference>
<protein>
    <recommendedName>
        <fullName evidence="6 24">Penicillin-binding protein 1B</fullName>
        <shortName evidence="25">PBP-1b</shortName>
        <shortName evidence="25">PBP1b</shortName>
    </recommendedName>
    <alternativeName>
        <fullName evidence="20 25">Murein polymerase</fullName>
    </alternativeName>
</protein>
<evidence type="ECO:0000256" key="27">
    <source>
        <dbReference type="SAM" id="MobiDB-lite"/>
    </source>
</evidence>
<feature type="transmembrane region" description="Helical" evidence="28">
    <location>
        <begin position="80"/>
        <end position="101"/>
    </location>
</feature>
<keyword evidence="14 25" id="KW-0133">Cell shape</keyword>
<evidence type="ECO:0000313" key="33">
    <source>
        <dbReference type="EMBL" id="MBE8610983.1"/>
    </source>
</evidence>
<dbReference type="InterPro" id="IPR050396">
    <property type="entry name" value="Glycosyltr_51/Transpeptidase"/>
</dbReference>
<reference evidence="33" key="1">
    <citation type="submission" date="2017-12" db="EMBL/GenBank/DDBJ databases">
        <title>Genome sequencing and analysis.</title>
        <authorList>
            <person name="Huang Y.-T."/>
        </authorList>
    </citation>
    <scope>NUCLEOTIDE SEQUENCE</scope>
    <source>
        <strain evidence="33">VGH116</strain>
    </source>
</reference>
<sequence>MSDFDREPTGRRGSKASAGKKRGRSDRRRRRDEDYDDDIEYDDEFGDDEPDDDDYDDEEESPRMSKKGRKNKPPKRRWRWFWFLVKLGIVMAILLGIYGVYLAGKISDRLDGKVWDLPAAVYGRTVNLEPGMDYSLNEMVKLLEGMQYRKVTKITRAGEFSVTGNTIQMLRRPFDFPDSKEGQINARLTFGSSGLEKIENVDNGREFGFFRLDPKLITMLQSANGEQRLFLARSGFPDELVKALLVTEDRNFYEHDGISITSIGRALLANLTAGRAVQGGSTLTQQLVKNLFLSNERTLVRKANEAYMALIMDYRYDKDRILELYLNEVYLGQSGDEQIRGFPLASLYYFGRPVDELSLDQVALLVGMVKGASVYNPWRNPKNALERRNVVLKLLQTQGGVIDQEMYDVLSARPLGVKEKSGVITPQPAFMQLVRQELREKLGDKVDDLSGVKIFTTLDPVSQDAAENAVEEGVKAIRAERKKPELEGAMVVVDRISGEVRAMVGGSQPQFAGFNRAMAAERSIGSLAKPMTYLTALGIPDTYRLNTWLDDQPLTINVPGGGGTWSPRNDSKTFSGRVMLVDALARSINVPTVNLGMAVGLDAVADTFVRLGAPAKNIQKVPAMLLGAVNLTPLQVSQLFQTIGSGGNRATLSALRSVIAEDGTVIYQSFPQAQRAVAPQAAYMTLYGMQQVVERGTAARRLGSKFGKYHLAGKTGTTNLMRDSWFVGIDGKEVTVSWMGLDDNSPSGLYGGSGALVLYGRYLDNQPPLALNLTPPEDIAEMSVNADGNFVCNGVGVTRALPVWTTDAQALCGQQAPAQQQGEEAPGWLKEMFEQ</sequence>
<evidence type="ECO:0000256" key="7">
    <source>
        <dbReference type="ARBA" id="ARBA00022475"/>
    </source>
</evidence>
<feature type="region of interest" description="Disordered" evidence="27">
    <location>
        <begin position="1"/>
        <end position="73"/>
    </location>
</feature>
<feature type="domain" description="Bifunctional transglycosylase second" evidence="32">
    <location>
        <begin position="128"/>
        <end position="212"/>
    </location>
</feature>
<dbReference type="AlphaFoldDB" id="A0A8I0PRK0"/>
<evidence type="ECO:0000256" key="16">
    <source>
        <dbReference type="ARBA" id="ARBA00023136"/>
    </source>
</evidence>
<evidence type="ECO:0000256" key="1">
    <source>
        <dbReference type="ARBA" id="ARBA00002624"/>
    </source>
</evidence>
<dbReference type="GO" id="GO:0005886">
    <property type="term" value="C:plasma membrane"/>
    <property type="evidence" value="ECO:0007669"/>
    <property type="project" value="UniProtKB-SubCell"/>
</dbReference>
<dbReference type="GO" id="GO:0009002">
    <property type="term" value="F:serine-type D-Ala-D-Ala carboxypeptidase activity"/>
    <property type="evidence" value="ECO:0007669"/>
    <property type="project" value="UniProtKB-EC"/>
</dbReference>
<keyword evidence="8" id="KW-0997">Cell inner membrane</keyword>
<dbReference type="PANTHER" id="PTHR32282:SF11">
    <property type="entry name" value="PENICILLIN-BINDING PROTEIN 1B"/>
    <property type="match status" value="1"/>
</dbReference>
<feature type="domain" description="Glycosyl transferase family 51" evidence="30">
    <location>
        <begin position="224"/>
        <end position="394"/>
    </location>
</feature>
<dbReference type="FunFam" id="1.10.3810.10:FF:000002">
    <property type="entry name" value="Penicillin-binding protein 1B"/>
    <property type="match status" value="1"/>
</dbReference>
<evidence type="ECO:0000259" key="29">
    <source>
        <dbReference type="Pfam" id="PF00905"/>
    </source>
</evidence>
<dbReference type="GO" id="GO:0009252">
    <property type="term" value="P:peptidoglycan biosynthetic process"/>
    <property type="evidence" value="ECO:0007669"/>
    <property type="project" value="UniProtKB-UniRule"/>
</dbReference>
<comment type="pathway">
    <text evidence="23">Glycan biosynthesis.</text>
</comment>
<keyword evidence="28" id="KW-0812">Transmembrane</keyword>
<comment type="subcellular location">
    <subcellularLocation>
        <location evidence="2">Cell inner membrane</location>
    </subcellularLocation>
</comment>
<comment type="pathway">
    <text evidence="3 25">Cell wall biogenesis; peptidoglycan biosynthesis.</text>
</comment>
<evidence type="ECO:0000256" key="2">
    <source>
        <dbReference type="ARBA" id="ARBA00004533"/>
    </source>
</evidence>
<dbReference type="GO" id="GO:0030288">
    <property type="term" value="C:outer membrane-bounded periplasmic space"/>
    <property type="evidence" value="ECO:0007669"/>
    <property type="project" value="TreeGrafter"/>
</dbReference>
<feature type="compositionally biased region" description="Basic and acidic residues" evidence="27">
    <location>
        <begin position="1"/>
        <end position="10"/>
    </location>
</feature>
<keyword evidence="11 25" id="KW-0328">Glycosyltransferase</keyword>
<keyword evidence="7" id="KW-1003">Cell membrane</keyword>
<feature type="active site" description="Acyl-ester intermediate; for transpeptidase activity" evidence="26">
    <location>
        <position position="526"/>
    </location>
</feature>
<dbReference type="GO" id="GO:0071555">
    <property type="term" value="P:cell wall organization"/>
    <property type="evidence" value="ECO:0007669"/>
    <property type="project" value="UniProtKB-UniRule"/>
</dbReference>
<keyword evidence="15 25" id="KW-0573">Peptidoglycan synthesis</keyword>
<evidence type="ECO:0000256" key="6">
    <source>
        <dbReference type="ARBA" id="ARBA00018637"/>
    </source>
</evidence>
<evidence type="ECO:0000256" key="14">
    <source>
        <dbReference type="ARBA" id="ARBA00022960"/>
    </source>
</evidence>
<keyword evidence="12 25" id="KW-0808">Transferase</keyword>
<feature type="domain" description="Transglycosylase PBP1b N-terminal transmembrane" evidence="31">
    <location>
        <begin position="1"/>
        <end position="94"/>
    </location>
</feature>
<evidence type="ECO:0000256" key="11">
    <source>
        <dbReference type="ARBA" id="ARBA00022676"/>
    </source>
</evidence>
<evidence type="ECO:0000256" key="12">
    <source>
        <dbReference type="ARBA" id="ARBA00022679"/>
    </source>
</evidence>
<evidence type="ECO:0000256" key="20">
    <source>
        <dbReference type="ARBA" id="ARBA00032454"/>
    </source>
</evidence>
<keyword evidence="18" id="KW-0511">Multifunctional enzyme</keyword>
<keyword evidence="9" id="KW-0121">Carboxypeptidase</keyword>
<evidence type="ECO:0000313" key="34">
    <source>
        <dbReference type="Proteomes" id="UP000650477"/>
    </source>
</evidence>
<dbReference type="InterPro" id="IPR001460">
    <property type="entry name" value="PCN-bd_Tpept"/>
</dbReference>
<keyword evidence="16 28" id="KW-0472">Membrane</keyword>
<dbReference type="RefSeq" id="WP_119312999.1">
    <property type="nucleotide sequence ID" value="NZ_CP032295.1"/>
</dbReference>
<dbReference type="GO" id="GO:0006508">
    <property type="term" value="P:proteolysis"/>
    <property type="evidence" value="ECO:0007669"/>
    <property type="project" value="UniProtKB-KW"/>
</dbReference>
<dbReference type="GO" id="GO:0009274">
    <property type="term" value="C:peptidoglycan-based cell wall"/>
    <property type="evidence" value="ECO:0007669"/>
    <property type="project" value="UniProtKB-UniRule"/>
</dbReference>
<evidence type="ECO:0000256" key="24">
    <source>
        <dbReference type="NCBIfam" id="TIGR02071"/>
    </source>
</evidence>
<name>A0A8I0PRK0_MORMO</name>
<comment type="caution">
    <text evidence="33">The sequence shown here is derived from an EMBL/GenBank/DDBJ whole genome shotgun (WGS) entry which is preliminary data.</text>
</comment>
<dbReference type="Gene3D" id="3.40.710.10">
    <property type="entry name" value="DD-peptidase/beta-lactamase superfamily"/>
    <property type="match status" value="1"/>
</dbReference>
<evidence type="ECO:0000256" key="21">
    <source>
        <dbReference type="ARBA" id="ARBA00034000"/>
    </source>
</evidence>
<evidence type="ECO:0000256" key="9">
    <source>
        <dbReference type="ARBA" id="ARBA00022645"/>
    </source>
</evidence>
<dbReference type="InterPro" id="IPR012338">
    <property type="entry name" value="Beta-lactam/transpept-like"/>
</dbReference>
<evidence type="ECO:0000256" key="25">
    <source>
        <dbReference type="PIRNR" id="PIRNR002799"/>
    </source>
</evidence>
<dbReference type="PANTHER" id="PTHR32282">
    <property type="entry name" value="BINDING PROTEIN TRANSPEPTIDASE, PUTATIVE-RELATED"/>
    <property type="match status" value="1"/>
</dbReference>
<evidence type="ECO:0000256" key="5">
    <source>
        <dbReference type="ARBA" id="ARBA00007739"/>
    </source>
</evidence>
<dbReference type="InterPro" id="IPR028166">
    <property type="entry name" value="UB2H"/>
</dbReference>
<keyword evidence="10" id="KW-0645">Protease</keyword>
<dbReference type="GO" id="GO:0008658">
    <property type="term" value="F:penicillin binding"/>
    <property type="evidence" value="ECO:0007669"/>
    <property type="project" value="UniProtKB-UniRule"/>
</dbReference>
<dbReference type="Pfam" id="PF00912">
    <property type="entry name" value="Transgly"/>
    <property type="match status" value="1"/>
</dbReference>
<evidence type="ECO:0000256" key="22">
    <source>
        <dbReference type="ARBA" id="ARBA00049902"/>
    </source>
</evidence>
<organism evidence="33 34">
    <name type="scientific">Morganella morganii</name>
    <name type="common">Proteus morganii</name>
    <dbReference type="NCBI Taxonomy" id="582"/>
    <lineage>
        <taxon>Bacteria</taxon>
        <taxon>Pseudomonadati</taxon>
        <taxon>Pseudomonadota</taxon>
        <taxon>Gammaproteobacteria</taxon>
        <taxon>Enterobacterales</taxon>
        <taxon>Morganellaceae</taxon>
        <taxon>Morganella</taxon>
    </lineage>
</organism>
<dbReference type="FunFam" id="3.40.710.10:FF:000006">
    <property type="entry name" value="Penicillin-binding protein 1B"/>
    <property type="match status" value="1"/>
</dbReference>
<dbReference type="GO" id="GO:0046677">
    <property type="term" value="P:response to antibiotic"/>
    <property type="evidence" value="ECO:0007669"/>
    <property type="project" value="UniProtKB-UniRule"/>
</dbReference>
<evidence type="ECO:0000256" key="3">
    <source>
        <dbReference type="ARBA" id="ARBA00004752"/>
    </source>
</evidence>
<evidence type="ECO:0000256" key="13">
    <source>
        <dbReference type="ARBA" id="ARBA00022801"/>
    </source>
</evidence>
<evidence type="ECO:0000256" key="17">
    <source>
        <dbReference type="ARBA" id="ARBA00023251"/>
    </source>
</evidence>
<proteinExistence type="inferred from homology"/>
<comment type="catalytic activity">
    <reaction evidence="22">
        <text>[GlcNAc-(1-&gt;4)-Mur2Ac(oyl-L-Ala-gamma-D-Glu-L-Lys-D-Ala-D-Ala)](n)-di-trans,octa-cis-undecaprenyl diphosphate + beta-D-GlcNAc-(1-&gt;4)-Mur2Ac(oyl-L-Ala-gamma-D-Glu-L-Lys-D-Ala-D-Ala)-di-trans,octa-cis-undecaprenyl diphosphate = [GlcNAc-(1-&gt;4)-Mur2Ac(oyl-L-Ala-gamma-D-Glu-L-Lys-D-Ala-D-Ala)](n+1)-di-trans,octa-cis-undecaprenyl diphosphate + di-trans,octa-cis-undecaprenyl diphosphate + H(+)</text>
        <dbReference type="Rhea" id="RHEA:23708"/>
        <dbReference type="Rhea" id="RHEA-COMP:9602"/>
        <dbReference type="Rhea" id="RHEA-COMP:9603"/>
        <dbReference type="ChEBI" id="CHEBI:15378"/>
        <dbReference type="ChEBI" id="CHEBI:58405"/>
        <dbReference type="ChEBI" id="CHEBI:60033"/>
        <dbReference type="ChEBI" id="CHEBI:78435"/>
        <dbReference type="EC" id="2.4.99.28"/>
    </reaction>
</comment>
<feature type="active site" description="Proton donor; for transglycosylase activity" evidence="26">
    <location>
        <position position="248"/>
    </location>
</feature>
<evidence type="ECO:0000256" key="18">
    <source>
        <dbReference type="ARBA" id="ARBA00023268"/>
    </source>
</evidence>
<keyword evidence="19 25" id="KW-0961">Cell wall biogenesis/degradation</keyword>
<gene>
    <name evidence="33" type="primary">mrcB</name>
    <name evidence="33" type="ORF">CYG68_00880</name>
</gene>
<evidence type="ECO:0000256" key="28">
    <source>
        <dbReference type="SAM" id="Phobius"/>
    </source>
</evidence>
<keyword evidence="17" id="KW-0046">Antibiotic resistance</keyword>
<dbReference type="EMBL" id="PKLF01000001">
    <property type="protein sequence ID" value="MBE8610983.1"/>
    <property type="molecule type" value="Genomic_DNA"/>
</dbReference>
<keyword evidence="13" id="KW-0378">Hydrolase</keyword>
<evidence type="ECO:0000256" key="23">
    <source>
        <dbReference type="ARBA" id="ARBA00060592"/>
    </source>
</evidence>
<dbReference type="NCBIfam" id="NF007061">
    <property type="entry name" value="PRK09506.1"/>
    <property type="match status" value="1"/>
</dbReference>
<evidence type="ECO:0000256" key="4">
    <source>
        <dbReference type="ARBA" id="ARBA00007090"/>
    </source>
</evidence>
<evidence type="ECO:0000256" key="19">
    <source>
        <dbReference type="ARBA" id="ARBA00023316"/>
    </source>
</evidence>
<keyword evidence="28" id="KW-1133">Transmembrane helix</keyword>
<dbReference type="Pfam" id="PF00905">
    <property type="entry name" value="Transpeptidase"/>
    <property type="match status" value="1"/>
</dbReference>
<accession>A0A8I0PRK0</accession>
<dbReference type="Gene3D" id="1.20.5.100">
    <property type="entry name" value="Cytochrome c1, transmembrane anchor, C-terminal"/>
    <property type="match status" value="1"/>
</dbReference>
<dbReference type="NCBIfam" id="TIGR02071">
    <property type="entry name" value="PBP_1b"/>
    <property type="match status" value="1"/>
</dbReference>
<evidence type="ECO:0000256" key="8">
    <source>
        <dbReference type="ARBA" id="ARBA00022519"/>
    </source>
</evidence>
<evidence type="ECO:0000259" key="30">
    <source>
        <dbReference type="Pfam" id="PF00912"/>
    </source>
</evidence>
<comment type="similarity">
    <text evidence="5 25">In the N-terminal section; belongs to the glycosyltransferase 51 family.</text>
</comment>
<dbReference type="Gene3D" id="1.10.3810.10">
    <property type="entry name" value="Biosynthetic peptidoglycan transglycosylase-like"/>
    <property type="match status" value="1"/>
</dbReference>
<dbReference type="InterPro" id="IPR011813">
    <property type="entry name" value="PBP_1b"/>
</dbReference>
<dbReference type="Gene3D" id="3.30.2060.10">
    <property type="entry name" value="Penicillin-binding protein 1b domain"/>
    <property type="match status" value="1"/>
</dbReference>
<evidence type="ECO:0000256" key="15">
    <source>
        <dbReference type="ARBA" id="ARBA00022984"/>
    </source>
</evidence>
<dbReference type="Pfam" id="PF14814">
    <property type="entry name" value="UB2H"/>
    <property type="match status" value="1"/>
</dbReference>
<dbReference type="PIRSF" id="PIRSF002799">
    <property type="entry name" value="PBP_1b"/>
    <property type="match status" value="1"/>
</dbReference>
<comment type="similarity">
    <text evidence="4 25">In the C-terminal section; belongs to the transpeptidase family.</text>
</comment>
<feature type="compositionally biased region" description="Basic residues" evidence="27">
    <location>
        <begin position="64"/>
        <end position="73"/>
    </location>
</feature>
<dbReference type="InterPro" id="IPR032730">
    <property type="entry name" value="PBP1b_TM"/>
</dbReference>
<dbReference type="SUPFAM" id="SSF56601">
    <property type="entry name" value="beta-lactamase/transpeptidase-like"/>
    <property type="match status" value="1"/>
</dbReference>
<dbReference type="Pfam" id="PF14812">
    <property type="entry name" value="PBP1_TM"/>
    <property type="match status" value="1"/>
</dbReference>
<dbReference type="GO" id="GO:0008955">
    <property type="term" value="F:peptidoglycan glycosyltransferase activity"/>
    <property type="evidence" value="ECO:0007669"/>
    <property type="project" value="UniProtKB-UniRule"/>
</dbReference>
<dbReference type="SUPFAM" id="SSF53955">
    <property type="entry name" value="Lysozyme-like"/>
    <property type="match status" value="1"/>
</dbReference>
<comment type="catalytic activity">
    <reaction evidence="21">
        <text>Preferential cleavage: (Ac)2-L-Lys-D-Ala-|-D-Ala. Also transpeptidation of peptidyl-alanyl moieties that are N-acyl substituents of D-alanine.</text>
        <dbReference type="EC" id="3.4.16.4"/>
    </reaction>
</comment>
<dbReference type="InterPro" id="IPR023346">
    <property type="entry name" value="Lysozyme-like_dom_sf"/>
</dbReference>
<dbReference type="InterPro" id="IPR001264">
    <property type="entry name" value="Glyco_trans_51"/>
</dbReference>
<feature type="compositionally biased region" description="Acidic residues" evidence="27">
    <location>
        <begin position="34"/>
        <end position="60"/>
    </location>
</feature>
<evidence type="ECO:0000259" key="32">
    <source>
        <dbReference type="Pfam" id="PF14814"/>
    </source>
</evidence>
<comment type="function">
    <text evidence="1 25">Cell wall formation. Synthesis of cross-linked peptidoglycan from the lipid intermediates. The enzyme has a penicillin-insensitive transglycosylase N-terminal domain (formation of linear glycan strands) and a penicillin-sensitive transpeptidase C-terminal domain (cross-linking of the peptide subunits).</text>
</comment>
<feature type="compositionally biased region" description="Basic residues" evidence="27">
    <location>
        <begin position="12"/>
        <end position="30"/>
    </location>
</feature>
<evidence type="ECO:0000259" key="31">
    <source>
        <dbReference type="Pfam" id="PF14812"/>
    </source>
</evidence>
<evidence type="ECO:0000256" key="10">
    <source>
        <dbReference type="ARBA" id="ARBA00022670"/>
    </source>
</evidence>
<dbReference type="Proteomes" id="UP000650477">
    <property type="component" value="Unassembled WGS sequence"/>
</dbReference>
<dbReference type="GO" id="GO:0008360">
    <property type="term" value="P:regulation of cell shape"/>
    <property type="evidence" value="ECO:0007669"/>
    <property type="project" value="UniProtKB-UniRule"/>
</dbReference>